<dbReference type="GO" id="GO:0006020">
    <property type="term" value="P:inositol metabolic process"/>
    <property type="evidence" value="ECO:0007669"/>
    <property type="project" value="TreeGrafter"/>
</dbReference>
<dbReference type="PRINTS" id="PR01959">
    <property type="entry name" value="SBIMPHPHTASE"/>
</dbReference>
<dbReference type="FunFam" id="3.40.190.80:FF:000020">
    <property type="entry name" value="Fructose-1,6-bisphosphatase/inositol-1-monophosphatase"/>
    <property type="match status" value="1"/>
</dbReference>
<feature type="binding site" evidence="8">
    <location>
        <position position="67"/>
    </location>
    <ligand>
        <name>Mg(2+)</name>
        <dbReference type="ChEBI" id="CHEBI:18420"/>
        <label>1</label>
        <note>catalytic</note>
    </ligand>
</feature>
<dbReference type="Pfam" id="PF00459">
    <property type="entry name" value="Inositol_P"/>
    <property type="match status" value="1"/>
</dbReference>
<name>A0A0A7S4U5_FRIPE</name>
<feature type="binding site" evidence="8">
    <location>
        <position position="84"/>
    </location>
    <ligand>
        <name>Mg(2+)</name>
        <dbReference type="ChEBI" id="CHEBI:18420"/>
        <label>1</label>
        <note>catalytic</note>
    </ligand>
</feature>
<dbReference type="SUPFAM" id="SSF56655">
    <property type="entry name" value="Carbohydrate phosphatase"/>
    <property type="match status" value="1"/>
</dbReference>
<dbReference type="NCBIfam" id="NF008027">
    <property type="entry name" value="PRK10757.1"/>
    <property type="match status" value="1"/>
</dbReference>
<dbReference type="PANTHER" id="PTHR20854">
    <property type="entry name" value="INOSITOL MONOPHOSPHATASE"/>
    <property type="match status" value="1"/>
</dbReference>
<evidence type="ECO:0000256" key="5">
    <source>
        <dbReference type="ARBA" id="ARBA00022801"/>
    </source>
</evidence>
<evidence type="ECO:0000313" key="10">
    <source>
        <dbReference type="EMBL" id="AJA44306.1"/>
    </source>
</evidence>
<keyword evidence="4 8" id="KW-0479">Metal-binding</keyword>
<dbReference type="PROSITE" id="PS00630">
    <property type="entry name" value="IMP_2"/>
    <property type="match status" value="1"/>
</dbReference>
<dbReference type="EMBL" id="QGLM01000005">
    <property type="protein sequence ID" value="PXY96633.1"/>
    <property type="molecule type" value="Genomic_DNA"/>
</dbReference>
<dbReference type="PRINTS" id="PR00377">
    <property type="entry name" value="IMPHPHTASES"/>
</dbReference>
<dbReference type="Proteomes" id="UP000247838">
    <property type="component" value="Unassembled WGS sequence"/>
</dbReference>
<dbReference type="GO" id="GO:0008934">
    <property type="term" value="F:inositol monophosphate 1-phosphatase activity"/>
    <property type="evidence" value="ECO:0007669"/>
    <property type="project" value="InterPro"/>
</dbReference>
<comment type="similarity">
    <text evidence="3 9">Belongs to the inositol monophosphatase superfamily.</text>
</comment>
<comment type="cofactor">
    <cofactor evidence="2 8 9">
        <name>Mg(2+)</name>
        <dbReference type="ChEBI" id="CHEBI:18420"/>
    </cofactor>
</comment>
<feature type="binding site" evidence="8">
    <location>
        <position position="213"/>
    </location>
    <ligand>
        <name>Mg(2+)</name>
        <dbReference type="ChEBI" id="CHEBI:18420"/>
        <label>1</label>
        <note>catalytic</note>
    </ligand>
</feature>
<dbReference type="Gene3D" id="3.40.190.80">
    <property type="match status" value="1"/>
</dbReference>
<evidence type="ECO:0000256" key="9">
    <source>
        <dbReference type="RuleBase" id="RU364068"/>
    </source>
</evidence>
<evidence type="ECO:0000256" key="1">
    <source>
        <dbReference type="ARBA" id="ARBA00001033"/>
    </source>
</evidence>
<evidence type="ECO:0000313" key="12">
    <source>
        <dbReference type="Proteomes" id="UP000030901"/>
    </source>
</evidence>
<dbReference type="HOGENOM" id="CLU_044118_0_0_6"/>
<evidence type="ECO:0000313" key="11">
    <source>
        <dbReference type="EMBL" id="PXY96633.1"/>
    </source>
</evidence>
<keyword evidence="6" id="KW-0805">Transcription regulation</keyword>
<keyword evidence="6" id="KW-0889">Transcription antitermination</keyword>
<comment type="catalytic activity">
    <reaction evidence="1 9">
        <text>a myo-inositol phosphate + H2O = myo-inositol + phosphate</text>
        <dbReference type="Rhea" id="RHEA:24056"/>
        <dbReference type="ChEBI" id="CHEBI:15377"/>
        <dbReference type="ChEBI" id="CHEBI:17268"/>
        <dbReference type="ChEBI" id="CHEBI:43474"/>
        <dbReference type="ChEBI" id="CHEBI:84139"/>
        <dbReference type="EC" id="3.1.3.25"/>
    </reaction>
</comment>
<organism evidence="10 12">
    <name type="scientific">Frischella perrara</name>
    <dbReference type="NCBI Taxonomy" id="1267021"/>
    <lineage>
        <taxon>Bacteria</taxon>
        <taxon>Pseudomonadati</taxon>
        <taxon>Pseudomonadota</taxon>
        <taxon>Gammaproteobacteria</taxon>
        <taxon>Orbales</taxon>
        <taxon>Orbaceae</taxon>
        <taxon>Frischella</taxon>
    </lineage>
</organism>
<dbReference type="AlphaFoldDB" id="A0A0A7S4U5"/>
<evidence type="ECO:0000256" key="3">
    <source>
        <dbReference type="ARBA" id="ARBA00009759"/>
    </source>
</evidence>
<reference evidence="11 13" key="2">
    <citation type="submission" date="2018-05" db="EMBL/GenBank/DDBJ databases">
        <title>Reference genomes for bee gut microbiota database.</title>
        <authorList>
            <person name="Ellegaard K.M."/>
        </authorList>
    </citation>
    <scope>NUCLEOTIDE SEQUENCE [LARGE SCALE GENOMIC DNA]</scope>
    <source>
        <strain evidence="11 13">ESL0167</strain>
    </source>
</reference>
<dbReference type="CDD" id="cd01639">
    <property type="entry name" value="IMPase"/>
    <property type="match status" value="1"/>
</dbReference>
<dbReference type="InterPro" id="IPR022337">
    <property type="entry name" value="Inositol_monophosphatase_SuhB"/>
</dbReference>
<proteinExistence type="inferred from homology"/>
<evidence type="ECO:0000256" key="2">
    <source>
        <dbReference type="ARBA" id="ARBA00001946"/>
    </source>
</evidence>
<accession>A0A0A7S4U5</accession>
<dbReference type="RefSeq" id="WP_039103720.1">
    <property type="nucleotide sequence ID" value="NZ_CAMKYU010000005.1"/>
</dbReference>
<dbReference type="FunFam" id="3.30.540.10:FF:000003">
    <property type="entry name" value="Inositol-1-monophosphatase"/>
    <property type="match status" value="1"/>
</dbReference>
<keyword evidence="5 9" id="KW-0378">Hydrolase</keyword>
<evidence type="ECO:0000256" key="7">
    <source>
        <dbReference type="ARBA" id="ARBA00022842"/>
    </source>
</evidence>
<reference evidence="10 12" key="1">
    <citation type="journal article" date="2014" name="Appl. Environ. Microbiol.">
        <title>Gut symbionts from distinct hosts exhibit genotoxic activity via divergent colibactin biosynthetic pathways.</title>
        <authorList>
            <person name="Engel P."/>
            <person name="Vizcaino M.I."/>
            <person name="Crawford J.M."/>
        </authorList>
    </citation>
    <scope>NUCLEOTIDE SEQUENCE [LARGE SCALE GENOMIC DNA]</scope>
    <source>
        <strain evidence="10 12">PEB0191</strain>
    </source>
</reference>
<dbReference type="EC" id="3.1.3.25" evidence="9"/>
<dbReference type="OrthoDB" id="9785695at2"/>
<protein>
    <recommendedName>
        <fullName evidence="9">Inositol-1-monophosphatase</fullName>
        <ecNumber evidence="9">3.1.3.25</ecNumber>
    </recommendedName>
</protein>
<dbReference type="EMBL" id="CP009056">
    <property type="protein sequence ID" value="AJA44306.1"/>
    <property type="molecule type" value="Genomic_DNA"/>
</dbReference>
<evidence type="ECO:0000313" key="13">
    <source>
        <dbReference type="Proteomes" id="UP000247838"/>
    </source>
</evidence>
<dbReference type="Gene3D" id="3.30.540.10">
    <property type="entry name" value="Fructose-1,6-Bisphosphatase, subunit A, domain 1"/>
    <property type="match status" value="1"/>
</dbReference>
<feature type="binding site" evidence="8">
    <location>
        <position position="86"/>
    </location>
    <ligand>
        <name>Mg(2+)</name>
        <dbReference type="ChEBI" id="CHEBI:18420"/>
        <label>1</label>
        <note>catalytic</note>
    </ligand>
</feature>
<keyword evidence="12" id="KW-1185">Reference proteome</keyword>
<gene>
    <name evidence="11" type="ORF">DKK76_02265</name>
    <name evidence="10" type="ORF">FPB0191_00474</name>
</gene>
<keyword evidence="7 8" id="KW-0460">Magnesium</keyword>
<dbReference type="KEGG" id="fpp:FPB0191_00474"/>
<dbReference type="GO" id="GO:0031564">
    <property type="term" value="P:transcription antitermination"/>
    <property type="evidence" value="ECO:0007669"/>
    <property type="project" value="UniProtKB-KW"/>
</dbReference>
<sequence>MHPMLNIAIRAARKAGNVIIKSYENPSSIKVDAKAENDFVTNVDRAAESLIIETIKKAYPDHTIISEESGIIKGQDSDTQWIIDPIDGTTNLIKGIPHCSVSIAVRIKGRTEAAVVYNPMGNELFTASRGQGAQLNGYRIRTNSNVKDLQGSVIAIAFPHKMKQYSDCYFNVLEKIFTKCNDFRRNGSAALDLSYIACGRFDAFFEIGLKPWDIAAGELILREAGGIITDFNGGSNYMVSGNIVAGSPKIVKEFLSLTQNDWPDRLKC</sequence>
<keyword evidence="6" id="KW-0804">Transcription</keyword>
<feature type="binding site" evidence="8">
    <location>
        <position position="87"/>
    </location>
    <ligand>
        <name>Mg(2+)</name>
        <dbReference type="ChEBI" id="CHEBI:18420"/>
        <label>1</label>
        <note>catalytic</note>
    </ligand>
</feature>
<dbReference type="GO" id="GO:0007165">
    <property type="term" value="P:signal transduction"/>
    <property type="evidence" value="ECO:0007669"/>
    <property type="project" value="TreeGrafter"/>
</dbReference>
<dbReference type="STRING" id="1267021.FPB0191_00474"/>
<dbReference type="InterPro" id="IPR033942">
    <property type="entry name" value="IMPase"/>
</dbReference>
<dbReference type="Proteomes" id="UP000030901">
    <property type="component" value="Chromosome"/>
</dbReference>
<dbReference type="PANTHER" id="PTHR20854:SF4">
    <property type="entry name" value="INOSITOL-1-MONOPHOSPHATASE-RELATED"/>
    <property type="match status" value="1"/>
</dbReference>
<evidence type="ECO:0000256" key="6">
    <source>
        <dbReference type="ARBA" id="ARBA00022814"/>
    </source>
</evidence>
<evidence type="ECO:0000256" key="8">
    <source>
        <dbReference type="PIRSR" id="PIRSR600760-2"/>
    </source>
</evidence>
<dbReference type="InterPro" id="IPR020550">
    <property type="entry name" value="Inositol_monophosphatase_CS"/>
</dbReference>
<dbReference type="GO" id="GO:0046854">
    <property type="term" value="P:phosphatidylinositol phosphate biosynthetic process"/>
    <property type="evidence" value="ECO:0007669"/>
    <property type="project" value="InterPro"/>
</dbReference>
<evidence type="ECO:0000256" key="4">
    <source>
        <dbReference type="ARBA" id="ARBA00022723"/>
    </source>
</evidence>
<dbReference type="InterPro" id="IPR000760">
    <property type="entry name" value="Inositol_monophosphatase-like"/>
</dbReference>
<dbReference type="GO" id="GO:0046872">
    <property type="term" value="F:metal ion binding"/>
    <property type="evidence" value="ECO:0007669"/>
    <property type="project" value="UniProtKB-KW"/>
</dbReference>